<evidence type="ECO:0000313" key="3">
    <source>
        <dbReference type="EMBL" id="AOG26551.1"/>
    </source>
</evidence>
<dbReference type="PANTHER" id="PTHR39966">
    <property type="entry name" value="BLL2471 PROTEIN-RELATED"/>
    <property type="match status" value="1"/>
</dbReference>
<dbReference type="GeneID" id="83569593"/>
<dbReference type="Proteomes" id="UP000094691">
    <property type="component" value="Chromosome"/>
</dbReference>
<gene>
    <name evidence="3" type="ORF">BBP16_06970</name>
    <name evidence="4" type="ORF">D7321_00700</name>
    <name evidence="5" type="ORF">FEE39_00315</name>
</gene>
<reference evidence="4 7" key="2">
    <citation type="submission" date="2018-10" db="EMBL/GenBank/DDBJ databases">
        <title>Complete genome sequencing of Lactobacillus johnsonii ZLJ010.</title>
        <authorList>
            <person name="Zhang W."/>
            <person name="Ji H."/>
            <person name="Wang J."/>
            <person name="Zhang D."/>
            <person name="Liu H."/>
            <person name="Wang S."/>
            <person name="Wang Y."/>
        </authorList>
    </citation>
    <scope>NUCLEOTIDE SEQUENCE [LARGE SCALE GENOMIC DNA]</scope>
    <source>
        <strain evidence="4 7">ZLJ010</strain>
    </source>
</reference>
<dbReference type="InterPro" id="IPR007380">
    <property type="entry name" value="DUF438"/>
</dbReference>
<organism evidence="5 8">
    <name type="scientific">Lactobacillus johnsonii</name>
    <dbReference type="NCBI Taxonomy" id="33959"/>
    <lineage>
        <taxon>Bacteria</taxon>
        <taxon>Bacillati</taxon>
        <taxon>Bacillota</taxon>
        <taxon>Bacilli</taxon>
        <taxon>Lactobacillales</taxon>
        <taxon>Lactobacillaceae</taxon>
        <taxon>Lactobacillus</taxon>
    </lineage>
</organism>
<dbReference type="Proteomes" id="UP000464749">
    <property type="component" value="Chromosome"/>
</dbReference>
<evidence type="ECO:0000313" key="5">
    <source>
        <dbReference type="EMBL" id="QIA86858.1"/>
    </source>
</evidence>
<reference evidence="5 8" key="3">
    <citation type="submission" date="2019-06" db="EMBL/GenBank/DDBJ databases">
        <title>Whole genome sequencing of Lactobacillus johnsonii strain G2A.</title>
        <authorList>
            <person name="Conlan S."/>
            <person name="Thomas P.J."/>
            <person name="Mullikin J."/>
            <person name="Singer J."/>
            <person name="Weaver C."/>
            <person name="Segre J.A."/>
        </authorList>
    </citation>
    <scope>NUCLEOTIDE SEQUENCE [LARGE SCALE GENOMIC DNA]</scope>
    <source>
        <strain evidence="5 8">G2A</strain>
    </source>
</reference>
<keyword evidence="3" id="KW-0808">Transferase</keyword>
<dbReference type="EMBL" id="CP040854">
    <property type="protein sequence ID" value="QIA86858.1"/>
    <property type="molecule type" value="Genomic_DNA"/>
</dbReference>
<feature type="domain" description="Hemerythrin-like" evidence="1">
    <location>
        <begin position="90"/>
        <end position="219"/>
    </location>
</feature>
<accession>A0A9X0SE48</accession>
<evidence type="ECO:0000259" key="2">
    <source>
        <dbReference type="Pfam" id="PF04282"/>
    </source>
</evidence>
<dbReference type="AlphaFoldDB" id="A0A9X0SE48"/>
<sequence>MKELDKERQQAILKILNFIQDGGELEEAKKMFQAAFDQVDVAEITAAERELIAQGLDPRKIQYLCNVHADVFKGNIKENKENSEFEKPGHPVHTFKLENIVLKSLVNDALLPDLAKWEKGDKSALSKLRQELKDLAKIHYHYARKETSMFPIMTKYGITAPPKVMWGVDDKIRKLIGQANLLISQKDINKAEVSKAIKETAHEVLEMIFKEEEIMLPMIDEVASEEDWGNVKNEEEQIGYTLIQKPMNWKPKEKPKSDGPISIDKLSSLALNFAEGSLNLEQLSAILDLLPFALTFIDENDKVAYFGGGANIFPHSKNALGNSVYSCHLPESVPRVKKIFDDFHQGKKDKYEFWFKPRHMGRYLYLQYFAVRKDNKYLGCLEVAQDVTDIRNWKNEKK</sequence>
<dbReference type="Pfam" id="PF13596">
    <property type="entry name" value="PAS_10"/>
    <property type="match status" value="1"/>
</dbReference>
<dbReference type="GO" id="GO:0005886">
    <property type="term" value="C:plasma membrane"/>
    <property type="evidence" value="ECO:0007669"/>
    <property type="project" value="TreeGrafter"/>
</dbReference>
<evidence type="ECO:0000313" key="6">
    <source>
        <dbReference type="Proteomes" id="UP000094691"/>
    </source>
</evidence>
<reference evidence="3 6" key="1">
    <citation type="submission" date="2016-07" db="EMBL/GenBank/DDBJ databases">
        <title>Genome sequencing project for further understanding the molecular mechanisms of preventing non-alcoholic fatty liver disease.</title>
        <authorList>
            <person name="Wang H."/>
        </authorList>
    </citation>
    <scope>NUCLEOTIDE SEQUENCE [LARGE SCALE GENOMIC DNA]</scope>
    <source>
        <strain evidence="3 6">BS15</strain>
    </source>
</reference>
<dbReference type="EMBL" id="CP032680">
    <property type="protein sequence ID" value="AZZ66705.1"/>
    <property type="molecule type" value="Genomic_DNA"/>
</dbReference>
<evidence type="ECO:0000313" key="8">
    <source>
        <dbReference type="Proteomes" id="UP000464749"/>
    </source>
</evidence>
<protein>
    <submittedName>
        <fullName evidence="5">DUF438 domain-containing protein</fullName>
    </submittedName>
    <submittedName>
        <fullName evidence="3">Histidine kinase</fullName>
    </submittedName>
</protein>
<name>A0A9X0SE48_LACJH</name>
<dbReference type="Proteomes" id="UP000283758">
    <property type="component" value="Chromosome"/>
</dbReference>
<dbReference type="Gene3D" id="1.20.120.520">
    <property type="entry name" value="nmb1532 protein domain like"/>
    <property type="match status" value="1"/>
</dbReference>
<dbReference type="PANTHER" id="PTHR39966:SF3">
    <property type="entry name" value="DUF438 DOMAIN-CONTAINING PROTEIN"/>
    <property type="match status" value="1"/>
</dbReference>
<evidence type="ECO:0000313" key="4">
    <source>
        <dbReference type="EMBL" id="AZZ66705.1"/>
    </source>
</evidence>
<feature type="domain" description="DUF438" evidence="2">
    <location>
        <begin position="14"/>
        <end position="77"/>
    </location>
</feature>
<dbReference type="Pfam" id="PF04282">
    <property type="entry name" value="DUF438"/>
    <property type="match status" value="1"/>
</dbReference>
<evidence type="ECO:0000313" key="7">
    <source>
        <dbReference type="Proteomes" id="UP000283758"/>
    </source>
</evidence>
<dbReference type="Pfam" id="PF01814">
    <property type="entry name" value="Hemerythrin"/>
    <property type="match status" value="1"/>
</dbReference>
<keyword evidence="3" id="KW-0418">Kinase</keyword>
<dbReference type="GO" id="GO:0016301">
    <property type="term" value="F:kinase activity"/>
    <property type="evidence" value="ECO:0007669"/>
    <property type="project" value="UniProtKB-KW"/>
</dbReference>
<dbReference type="RefSeq" id="WP_011161358.1">
    <property type="nucleotide sequence ID" value="NZ_CP029614.1"/>
</dbReference>
<dbReference type="EMBL" id="CP016400">
    <property type="protein sequence ID" value="AOG26551.1"/>
    <property type="molecule type" value="Genomic_DNA"/>
</dbReference>
<evidence type="ECO:0000259" key="1">
    <source>
        <dbReference type="Pfam" id="PF01814"/>
    </source>
</evidence>
<proteinExistence type="predicted"/>
<dbReference type="InterPro" id="IPR012312">
    <property type="entry name" value="Hemerythrin-like"/>
</dbReference>